<protein>
    <submittedName>
        <fullName evidence="2">Uncharacterized protein</fullName>
    </submittedName>
</protein>
<dbReference type="AlphaFoldDB" id="A0A9P8PJP7"/>
<feature type="coiled-coil region" evidence="1">
    <location>
        <begin position="113"/>
        <end position="165"/>
    </location>
</feature>
<keyword evidence="1" id="KW-0175">Coiled coil</keyword>
<reference evidence="2" key="2">
    <citation type="submission" date="2021-01" db="EMBL/GenBank/DDBJ databases">
        <authorList>
            <person name="Schikora-Tamarit M.A."/>
        </authorList>
    </citation>
    <scope>NUCLEOTIDE SEQUENCE</scope>
    <source>
        <strain evidence="2">CBS6341</strain>
    </source>
</reference>
<sequence>MTFNNNDPISIIDRTFDLSLEESSDSTQLMDEIPPSDTANILIESKQRLDLEERRLVPNIRDEEMISHLNKTIKLLSDVSDDEIRSYKLEEEQDPMELMKIIQKLSINVQSKVKLLQENYKRIQIDNVELNKIYSQNKLQSEATTKKLQKEIKEYKRFIKELMERE</sequence>
<dbReference type="EMBL" id="JAEUBF010000974">
    <property type="protein sequence ID" value="KAH3673528.1"/>
    <property type="molecule type" value="Genomic_DNA"/>
</dbReference>
<evidence type="ECO:0000256" key="1">
    <source>
        <dbReference type="SAM" id="Coils"/>
    </source>
</evidence>
<proteinExistence type="predicted"/>
<reference evidence="2" key="1">
    <citation type="journal article" date="2021" name="Open Biol.">
        <title>Shared evolutionary footprints suggest mitochondrial oxidative damage underlies multiple complex I losses in fungi.</title>
        <authorList>
            <person name="Schikora-Tamarit M.A."/>
            <person name="Marcet-Houben M."/>
            <person name="Nosek J."/>
            <person name="Gabaldon T."/>
        </authorList>
    </citation>
    <scope>NUCLEOTIDE SEQUENCE</scope>
    <source>
        <strain evidence="2">CBS6341</strain>
    </source>
</reference>
<keyword evidence="3" id="KW-1185">Reference proteome</keyword>
<comment type="caution">
    <text evidence="2">The sequence shown here is derived from an EMBL/GenBank/DDBJ whole genome shotgun (WGS) entry which is preliminary data.</text>
</comment>
<accession>A0A9P8PJP7</accession>
<organism evidence="2 3">
    <name type="scientific">Wickerhamomyces mucosus</name>
    <dbReference type="NCBI Taxonomy" id="1378264"/>
    <lineage>
        <taxon>Eukaryota</taxon>
        <taxon>Fungi</taxon>
        <taxon>Dikarya</taxon>
        <taxon>Ascomycota</taxon>
        <taxon>Saccharomycotina</taxon>
        <taxon>Saccharomycetes</taxon>
        <taxon>Phaffomycetales</taxon>
        <taxon>Wickerhamomycetaceae</taxon>
        <taxon>Wickerhamomyces</taxon>
    </lineage>
</organism>
<name>A0A9P8PJP7_9ASCO</name>
<evidence type="ECO:0000313" key="3">
    <source>
        <dbReference type="Proteomes" id="UP000769528"/>
    </source>
</evidence>
<evidence type="ECO:0000313" key="2">
    <source>
        <dbReference type="EMBL" id="KAH3673528.1"/>
    </source>
</evidence>
<gene>
    <name evidence="2" type="ORF">WICMUC_003634</name>
</gene>
<dbReference type="Proteomes" id="UP000769528">
    <property type="component" value="Unassembled WGS sequence"/>
</dbReference>